<organism evidence="2 3">
    <name type="scientific">Dorcoceras hygrometricum</name>
    <dbReference type="NCBI Taxonomy" id="472368"/>
    <lineage>
        <taxon>Eukaryota</taxon>
        <taxon>Viridiplantae</taxon>
        <taxon>Streptophyta</taxon>
        <taxon>Embryophyta</taxon>
        <taxon>Tracheophyta</taxon>
        <taxon>Spermatophyta</taxon>
        <taxon>Magnoliopsida</taxon>
        <taxon>eudicotyledons</taxon>
        <taxon>Gunneridae</taxon>
        <taxon>Pentapetalae</taxon>
        <taxon>asterids</taxon>
        <taxon>lamiids</taxon>
        <taxon>Lamiales</taxon>
        <taxon>Gesneriaceae</taxon>
        <taxon>Didymocarpoideae</taxon>
        <taxon>Trichosporeae</taxon>
        <taxon>Loxocarpinae</taxon>
        <taxon>Dorcoceras</taxon>
    </lineage>
</organism>
<evidence type="ECO:0000256" key="1">
    <source>
        <dbReference type="SAM" id="MobiDB-lite"/>
    </source>
</evidence>
<protein>
    <submittedName>
        <fullName evidence="2">Uncharacterized protein</fullName>
    </submittedName>
</protein>
<dbReference type="Proteomes" id="UP000250235">
    <property type="component" value="Unassembled WGS sequence"/>
</dbReference>
<dbReference type="EMBL" id="KQ996491">
    <property type="protein sequence ID" value="KZV44842.1"/>
    <property type="molecule type" value="Genomic_DNA"/>
</dbReference>
<gene>
    <name evidence="2" type="ORF">F511_09122</name>
</gene>
<feature type="region of interest" description="Disordered" evidence="1">
    <location>
        <begin position="362"/>
        <end position="408"/>
    </location>
</feature>
<dbReference type="AlphaFoldDB" id="A0A2Z7CCU4"/>
<feature type="region of interest" description="Disordered" evidence="1">
    <location>
        <begin position="162"/>
        <end position="190"/>
    </location>
</feature>
<accession>A0A2Z7CCU4</accession>
<feature type="compositionally biased region" description="Low complexity" evidence="1">
    <location>
        <begin position="398"/>
        <end position="408"/>
    </location>
</feature>
<feature type="compositionally biased region" description="Basic and acidic residues" evidence="1">
    <location>
        <begin position="362"/>
        <end position="378"/>
    </location>
</feature>
<evidence type="ECO:0000313" key="3">
    <source>
        <dbReference type="Proteomes" id="UP000250235"/>
    </source>
</evidence>
<evidence type="ECO:0000313" key="2">
    <source>
        <dbReference type="EMBL" id="KZV44842.1"/>
    </source>
</evidence>
<keyword evidence="3" id="KW-1185">Reference proteome</keyword>
<sequence>MFKGRKCSDFRIYGKDNRRSKLEGRAADERVGCPFILGVDYWRPITRPVDSRNWELLHQRPYIDDHAPLCTFIEPVQDIDSRAPFSRIVCDLWAEVCVAIVQFSLIGCLRSVSTVNRCRDIIGPLVDIEEIPTGFRGLFQCGRNTNSFATFLDDFGEQPKEQVFPEDESSSSDDSIVYRSPSHDAEPSVRTTPVVDLASVPTYFAIFSPRNSDISLPSSLQSPSTDSSMNFDTADIPLDLSEQFAQLGASISQLSIKQLKTQSSIGNLQNHLLSRIDDLEKASANARTQHDQELRGVRAQSGIFSTGLATIHKEVRDLSKEFDDKVAVIRNDLLEFNVETQGQSASLSTNLAELISFVTKGHDDKKGEVGSSHGRDQPPPEDGGGSRSRSEPSKKRGSSGSRQKSWRY</sequence>
<proteinExistence type="predicted"/>
<reference evidence="2 3" key="1">
    <citation type="journal article" date="2015" name="Proc. Natl. Acad. Sci. U.S.A.">
        <title>The resurrection genome of Boea hygrometrica: A blueprint for survival of dehydration.</title>
        <authorList>
            <person name="Xiao L."/>
            <person name="Yang G."/>
            <person name="Zhang L."/>
            <person name="Yang X."/>
            <person name="Zhao S."/>
            <person name="Ji Z."/>
            <person name="Zhou Q."/>
            <person name="Hu M."/>
            <person name="Wang Y."/>
            <person name="Chen M."/>
            <person name="Xu Y."/>
            <person name="Jin H."/>
            <person name="Xiao X."/>
            <person name="Hu G."/>
            <person name="Bao F."/>
            <person name="Hu Y."/>
            <person name="Wan P."/>
            <person name="Li L."/>
            <person name="Deng X."/>
            <person name="Kuang T."/>
            <person name="Xiang C."/>
            <person name="Zhu J.K."/>
            <person name="Oliver M.J."/>
            <person name="He Y."/>
        </authorList>
    </citation>
    <scope>NUCLEOTIDE SEQUENCE [LARGE SCALE GENOMIC DNA]</scope>
    <source>
        <strain evidence="3">cv. XS01</strain>
    </source>
</reference>
<name>A0A2Z7CCU4_9LAMI</name>